<feature type="region of interest" description="Disordered" evidence="1">
    <location>
        <begin position="72"/>
        <end position="118"/>
    </location>
</feature>
<feature type="compositionally biased region" description="Basic and acidic residues" evidence="1">
    <location>
        <begin position="89"/>
        <end position="104"/>
    </location>
</feature>
<dbReference type="EMBL" id="KI912117">
    <property type="protein sequence ID" value="ETS76188.1"/>
    <property type="molecule type" value="Genomic_DNA"/>
</dbReference>
<dbReference type="HOGENOM" id="CLU_2073989_0_0_1"/>
<feature type="region of interest" description="Disordered" evidence="1">
    <location>
        <begin position="1"/>
        <end position="24"/>
    </location>
</feature>
<protein>
    <submittedName>
        <fullName evidence="2">Uncharacterized protein</fullName>
    </submittedName>
</protein>
<dbReference type="KEGG" id="pfy:PFICI_11575"/>
<keyword evidence="3" id="KW-1185">Reference proteome</keyword>
<sequence>MFRYGKGNPPEAAHSHDFDNDEEQGHSFAFGYYSRGRITDLSGQAIPVNPRLNESASARGWPVFPLLNPFFTSEPTLETDGGPPPQSVERQEEKMEHGKEEGLSEHWVCLGQQGERQH</sequence>
<evidence type="ECO:0000313" key="2">
    <source>
        <dbReference type="EMBL" id="ETS76188.1"/>
    </source>
</evidence>
<dbReference type="InParanoid" id="W3WQR8"/>
<dbReference type="GeneID" id="19276588"/>
<evidence type="ECO:0000313" key="3">
    <source>
        <dbReference type="Proteomes" id="UP000030651"/>
    </source>
</evidence>
<gene>
    <name evidence="2" type="ORF">PFICI_11575</name>
</gene>
<proteinExistence type="predicted"/>
<dbReference type="Proteomes" id="UP000030651">
    <property type="component" value="Unassembled WGS sequence"/>
</dbReference>
<dbReference type="AlphaFoldDB" id="W3WQR8"/>
<evidence type="ECO:0000256" key="1">
    <source>
        <dbReference type="SAM" id="MobiDB-lite"/>
    </source>
</evidence>
<name>W3WQR8_PESFW</name>
<dbReference type="RefSeq" id="XP_007838347.1">
    <property type="nucleotide sequence ID" value="XM_007840156.1"/>
</dbReference>
<accession>W3WQR8</accession>
<reference evidence="3" key="1">
    <citation type="journal article" date="2015" name="BMC Genomics">
        <title>Genomic and transcriptomic analysis of the endophytic fungus Pestalotiopsis fici reveals its lifestyle and high potential for synthesis of natural products.</title>
        <authorList>
            <person name="Wang X."/>
            <person name="Zhang X."/>
            <person name="Liu L."/>
            <person name="Xiang M."/>
            <person name="Wang W."/>
            <person name="Sun X."/>
            <person name="Che Y."/>
            <person name="Guo L."/>
            <person name="Liu G."/>
            <person name="Guo L."/>
            <person name="Wang C."/>
            <person name="Yin W.B."/>
            <person name="Stadler M."/>
            <person name="Zhang X."/>
            <person name="Liu X."/>
        </authorList>
    </citation>
    <scope>NUCLEOTIDE SEQUENCE [LARGE SCALE GENOMIC DNA]</scope>
    <source>
        <strain evidence="3">W106-1 / CGMCC3.15140</strain>
    </source>
</reference>
<organism evidence="2 3">
    <name type="scientific">Pestalotiopsis fici (strain W106-1 / CGMCC3.15140)</name>
    <dbReference type="NCBI Taxonomy" id="1229662"/>
    <lineage>
        <taxon>Eukaryota</taxon>
        <taxon>Fungi</taxon>
        <taxon>Dikarya</taxon>
        <taxon>Ascomycota</taxon>
        <taxon>Pezizomycotina</taxon>
        <taxon>Sordariomycetes</taxon>
        <taxon>Xylariomycetidae</taxon>
        <taxon>Amphisphaeriales</taxon>
        <taxon>Sporocadaceae</taxon>
        <taxon>Pestalotiopsis</taxon>
    </lineage>
</organism>